<feature type="binding site" evidence="14">
    <location>
        <position position="395"/>
    </location>
    <ligand>
        <name>ATP</name>
        <dbReference type="ChEBI" id="CHEBI:30616"/>
    </ligand>
</feature>
<keyword evidence="11 16" id="KW-0472">Membrane</keyword>
<evidence type="ECO:0008006" key="23">
    <source>
        <dbReference type="Google" id="ProtNLM"/>
    </source>
</evidence>
<keyword evidence="6" id="KW-0677">Repeat</keyword>
<dbReference type="PROSITE" id="PS51473">
    <property type="entry name" value="GNK2"/>
    <property type="match status" value="2"/>
</dbReference>
<dbReference type="PANTHER" id="PTHR27002:SF510">
    <property type="entry name" value="CYSTEINE-RICH RECEPTOR-KINASE-LIKE PROTEIN"/>
    <property type="match status" value="1"/>
</dbReference>
<keyword evidence="22" id="KW-1185">Reference proteome</keyword>
<dbReference type="Gramene" id="KRG91180">
    <property type="protein sequence ID" value="KRG91180"/>
    <property type="gene ID" value="GLYMA_20G138800"/>
</dbReference>
<organism evidence="20">
    <name type="scientific">Glycine max</name>
    <name type="common">Soybean</name>
    <name type="synonym">Glycine hispida</name>
    <dbReference type="NCBI Taxonomy" id="3847"/>
    <lineage>
        <taxon>Eukaryota</taxon>
        <taxon>Viridiplantae</taxon>
        <taxon>Streptophyta</taxon>
        <taxon>Embryophyta</taxon>
        <taxon>Tracheophyta</taxon>
        <taxon>Spermatophyta</taxon>
        <taxon>Magnoliopsida</taxon>
        <taxon>eudicotyledons</taxon>
        <taxon>Gunneridae</taxon>
        <taxon>Pentapetalae</taxon>
        <taxon>rosids</taxon>
        <taxon>fabids</taxon>
        <taxon>Fabales</taxon>
        <taxon>Fabaceae</taxon>
        <taxon>Papilionoideae</taxon>
        <taxon>50 kb inversion clade</taxon>
        <taxon>NPAAA clade</taxon>
        <taxon>indigoferoid/millettioid clade</taxon>
        <taxon>Phaseoleae</taxon>
        <taxon>Glycine</taxon>
        <taxon>Glycine subgen. Soja</taxon>
    </lineage>
</organism>
<evidence type="ECO:0000313" key="20">
    <source>
        <dbReference type="EMBL" id="KRG91180.1"/>
    </source>
</evidence>
<dbReference type="FunFam" id="3.30.200.20:FF:000142">
    <property type="entry name" value="Cysteine-rich receptor-like protein kinase 10"/>
    <property type="match status" value="1"/>
</dbReference>
<keyword evidence="3" id="KW-0808">Transferase</keyword>
<dbReference type="SMR" id="A0A0R0EAZ4"/>
<dbReference type="PROSITE" id="PS00108">
    <property type="entry name" value="PROTEIN_KINASE_ST"/>
    <property type="match status" value="1"/>
</dbReference>
<evidence type="ECO:0000256" key="15">
    <source>
        <dbReference type="SAM" id="MobiDB-lite"/>
    </source>
</evidence>
<evidence type="ECO:0000256" key="14">
    <source>
        <dbReference type="PROSITE-ProRule" id="PRU10141"/>
    </source>
</evidence>
<evidence type="ECO:0000313" key="22">
    <source>
        <dbReference type="Proteomes" id="UP000008827"/>
    </source>
</evidence>
<feature type="region of interest" description="Disordered" evidence="15">
    <location>
        <begin position="706"/>
        <end position="733"/>
    </location>
</feature>
<dbReference type="Gene3D" id="3.30.200.20">
    <property type="entry name" value="Phosphorylase Kinase, domain 1"/>
    <property type="match status" value="1"/>
</dbReference>
<feature type="chain" id="PRO_5014520746" description="Cysteine-rich receptor-like protein kinase 29" evidence="17">
    <location>
        <begin position="35"/>
        <end position="733"/>
    </location>
</feature>
<keyword evidence="12" id="KW-0675">Receptor</keyword>
<dbReference type="GO" id="GO:0005524">
    <property type="term" value="F:ATP binding"/>
    <property type="evidence" value="ECO:0007669"/>
    <property type="project" value="UniProtKB-UniRule"/>
</dbReference>
<dbReference type="OMA" id="DINQEEC"/>
<feature type="transmembrane region" description="Helical" evidence="16">
    <location>
        <begin position="297"/>
        <end position="318"/>
    </location>
</feature>
<dbReference type="InParanoid" id="A0A0R0EAZ4"/>
<feature type="domain" description="Gnk2-homologous" evidence="19">
    <location>
        <begin position="40"/>
        <end position="143"/>
    </location>
</feature>
<evidence type="ECO:0000313" key="21">
    <source>
        <dbReference type="EnsemblPlants" id="KRG91180"/>
    </source>
</evidence>
<reference evidence="20" key="3">
    <citation type="submission" date="2018-07" db="EMBL/GenBank/DDBJ databases">
        <title>WGS assembly of Glycine max.</title>
        <authorList>
            <person name="Schmutz J."/>
            <person name="Cannon S."/>
            <person name="Schlueter J."/>
            <person name="Ma J."/>
            <person name="Mitros T."/>
            <person name="Nelson W."/>
            <person name="Hyten D."/>
            <person name="Song Q."/>
            <person name="Thelen J."/>
            <person name="Cheng J."/>
            <person name="Xu D."/>
            <person name="Hellsten U."/>
            <person name="May G."/>
            <person name="Yu Y."/>
            <person name="Sakurai T."/>
            <person name="Umezawa T."/>
            <person name="Bhattacharyya M."/>
            <person name="Sandhu D."/>
            <person name="Valliyodan B."/>
            <person name="Lindquist E."/>
            <person name="Peto M."/>
            <person name="Grant D."/>
            <person name="Shu S."/>
            <person name="Goodstein D."/>
            <person name="Barry K."/>
            <person name="Futrell-Griggs M."/>
            <person name="Abernathy B."/>
            <person name="Du J."/>
            <person name="Tian Z."/>
            <person name="Zhu L."/>
            <person name="Gill N."/>
            <person name="Joshi T."/>
            <person name="Libault M."/>
            <person name="Sethuraman A."/>
            <person name="Zhang X."/>
            <person name="Shinozaki K."/>
            <person name="Nguyen H."/>
            <person name="Wing R."/>
            <person name="Cregan P."/>
            <person name="Specht J."/>
            <person name="Grimwood J."/>
            <person name="Rokhsar D."/>
            <person name="Stacey G."/>
            <person name="Shoemaker R."/>
            <person name="Jackson S."/>
        </authorList>
    </citation>
    <scope>NUCLEOTIDE SEQUENCE</scope>
    <source>
        <tissue evidence="20">Callus</tissue>
    </source>
</reference>
<keyword evidence="4 16" id="KW-0812">Transmembrane</keyword>
<evidence type="ECO:0000256" key="7">
    <source>
        <dbReference type="ARBA" id="ARBA00022741"/>
    </source>
</evidence>
<evidence type="ECO:0000256" key="2">
    <source>
        <dbReference type="ARBA" id="ARBA00022527"/>
    </source>
</evidence>
<dbReference type="InterPro" id="IPR000719">
    <property type="entry name" value="Prot_kinase_dom"/>
</dbReference>
<dbReference type="GO" id="GO:0007165">
    <property type="term" value="P:signal transduction"/>
    <property type="evidence" value="ECO:0000318"/>
    <property type="project" value="GO_Central"/>
</dbReference>
<accession>A0A0R0EAZ4</accession>
<dbReference type="SMART" id="SM00220">
    <property type="entry name" value="S_TKc"/>
    <property type="match status" value="1"/>
</dbReference>
<keyword evidence="10 16" id="KW-1133">Transmembrane helix</keyword>
<evidence type="ECO:0000259" key="18">
    <source>
        <dbReference type="PROSITE" id="PS50011"/>
    </source>
</evidence>
<keyword evidence="9 14" id="KW-0067">ATP-binding</keyword>
<dbReference type="FunFam" id="3.30.430.20:FF:000007">
    <property type="entry name" value="Cysteine-rich receptor-like protein kinase 11"/>
    <property type="match status" value="1"/>
</dbReference>
<dbReference type="AlphaFoldDB" id="A0A0R0EAZ4"/>
<dbReference type="Proteomes" id="UP000008827">
    <property type="component" value="Chromosome 20"/>
</dbReference>
<evidence type="ECO:0000256" key="10">
    <source>
        <dbReference type="ARBA" id="ARBA00022989"/>
    </source>
</evidence>
<evidence type="ECO:0000256" key="6">
    <source>
        <dbReference type="ARBA" id="ARBA00022737"/>
    </source>
</evidence>
<dbReference type="CDD" id="cd14066">
    <property type="entry name" value="STKc_IRAK"/>
    <property type="match status" value="1"/>
</dbReference>
<gene>
    <name evidence="20" type="ORF">GLYMA_20G138800</name>
</gene>
<dbReference type="InterPro" id="IPR002902">
    <property type="entry name" value="GNK2"/>
</dbReference>
<dbReference type="Pfam" id="PF00069">
    <property type="entry name" value="Pkinase"/>
    <property type="match status" value="1"/>
</dbReference>
<evidence type="ECO:0000256" key="3">
    <source>
        <dbReference type="ARBA" id="ARBA00022679"/>
    </source>
</evidence>
<dbReference type="STRING" id="3847.A0A0R0EAZ4"/>
<dbReference type="Gene3D" id="3.30.430.20">
    <property type="entry name" value="Gnk2 domain, C-X8-C-X2-C motif"/>
    <property type="match status" value="2"/>
</dbReference>
<evidence type="ECO:0000256" key="12">
    <source>
        <dbReference type="ARBA" id="ARBA00023170"/>
    </source>
</evidence>
<feature type="domain" description="Gnk2-homologous" evidence="19">
    <location>
        <begin position="149"/>
        <end position="263"/>
    </location>
</feature>
<evidence type="ECO:0000256" key="11">
    <source>
        <dbReference type="ARBA" id="ARBA00023136"/>
    </source>
</evidence>
<dbReference type="FunFam" id="3.30.430.20:FF:000003">
    <property type="entry name" value="Cysteine-rich RLK (RECEPTOR-like protein kinase) 10"/>
    <property type="match status" value="1"/>
</dbReference>
<evidence type="ECO:0000256" key="17">
    <source>
        <dbReference type="SAM" id="SignalP"/>
    </source>
</evidence>
<dbReference type="SUPFAM" id="SSF56112">
    <property type="entry name" value="Protein kinase-like (PK-like)"/>
    <property type="match status" value="1"/>
</dbReference>
<sequence>MGNLVRRRSTTMSPVPSMMLFSFISFLAILKSEAQDQLNFVYHECNNHFGNFTPAGVYGSNLNTLLSKVYSHEEIDNGYYNFSYGQNPNKAYAIGFCRGDVKPDKCRRCLDKSAVLLRERCPLQKEAIAWFDACMLRYTNHSIFGVMVTQPNNILCNTNNVSTKVLEQFDQAVDDLLSKLSNMTVDGGGSRRNSEFFAEGDAPVQSSNTTIYALLQCTPDISKQNCTECLQSALSEISTFCDGKMGGQYLGPSCSVRYETYLFFEPIVDAPAPAPQPATDQVTTPIGEEKRNPSRTIIAIVVPMVVVIVLLAIMYNYLGARRRRRNKPIQNEGEGDDDEGELANDIKTDDQLLQFDFATIKFATNDFSDANKLGQGGFGIVYKGTLSDGQEIAIKRLSINSNQGETEFKNEILLTGRLQHRNLVRLLGFCFARRERLLIYEFVPNKSLDYFIFDPNKRVNLNWEIRYKIIRGIARGLLYLHEDSRLNVVHRDLKTSNILLDGELNPKISDFGMARLFEINQTEASTTTIVGTFGYMAPEYIKHGQFSIKSDVFSFGVMILEIVCGQRNSQIRDSEENAQDLLSFVRKLIVQQIKFSTFKKFHYNCFIFNRAIFLQAWNNWRGGTVSNIVDPTLKDYSWDEIRRCIHIGLLCVQEDIADRPTMNTVLLMLHSSSFPLAEPSEPAFLMRRKSSLPMIMLSGSEQYSEVTRSSDSGSQYAQGSSIVKTPTTEPYPR</sequence>
<evidence type="ECO:0000256" key="8">
    <source>
        <dbReference type="ARBA" id="ARBA00022777"/>
    </source>
</evidence>
<dbReference type="InterPro" id="IPR008271">
    <property type="entry name" value="Ser/Thr_kinase_AS"/>
</dbReference>
<keyword evidence="8" id="KW-0418">Kinase</keyword>
<evidence type="ECO:0000256" key="13">
    <source>
        <dbReference type="ARBA" id="ARBA00023180"/>
    </source>
</evidence>
<reference evidence="20 21" key="1">
    <citation type="journal article" date="2010" name="Nature">
        <title>Genome sequence of the palaeopolyploid soybean.</title>
        <authorList>
            <person name="Schmutz J."/>
            <person name="Cannon S.B."/>
            <person name="Schlueter J."/>
            <person name="Ma J."/>
            <person name="Mitros T."/>
            <person name="Nelson W."/>
            <person name="Hyten D.L."/>
            <person name="Song Q."/>
            <person name="Thelen J.J."/>
            <person name="Cheng J."/>
            <person name="Xu D."/>
            <person name="Hellsten U."/>
            <person name="May G.D."/>
            <person name="Yu Y."/>
            <person name="Sakurai T."/>
            <person name="Umezawa T."/>
            <person name="Bhattacharyya M.K."/>
            <person name="Sandhu D."/>
            <person name="Valliyodan B."/>
            <person name="Lindquist E."/>
            <person name="Peto M."/>
            <person name="Grant D."/>
            <person name="Shu S."/>
            <person name="Goodstein D."/>
            <person name="Barry K."/>
            <person name="Futrell-Griggs M."/>
            <person name="Abernathy B."/>
            <person name="Du J."/>
            <person name="Tian Z."/>
            <person name="Zhu L."/>
            <person name="Gill N."/>
            <person name="Joshi T."/>
            <person name="Libault M."/>
            <person name="Sethuraman A."/>
            <person name="Zhang X.-C."/>
            <person name="Shinozaki K."/>
            <person name="Nguyen H.T."/>
            <person name="Wing R.A."/>
            <person name="Cregan P."/>
            <person name="Specht J."/>
            <person name="Grimwood J."/>
            <person name="Rokhsar D."/>
            <person name="Stacey G."/>
            <person name="Shoemaker R.C."/>
            <person name="Jackson S.A."/>
        </authorList>
    </citation>
    <scope>NUCLEOTIDE SEQUENCE [LARGE SCALE GENOMIC DNA]</scope>
    <source>
        <strain evidence="21">cv. Williams 82</strain>
        <tissue evidence="20">Callus</tissue>
    </source>
</reference>
<comment type="subcellular location">
    <subcellularLocation>
        <location evidence="1">Membrane</location>
        <topology evidence="1">Single-pass membrane protein</topology>
    </subcellularLocation>
</comment>
<dbReference type="InterPro" id="IPR011009">
    <property type="entry name" value="Kinase-like_dom_sf"/>
</dbReference>
<dbReference type="GO" id="GO:0004674">
    <property type="term" value="F:protein serine/threonine kinase activity"/>
    <property type="evidence" value="ECO:0000318"/>
    <property type="project" value="GO_Central"/>
</dbReference>
<reference evidence="21" key="2">
    <citation type="submission" date="2018-02" db="UniProtKB">
        <authorList>
            <consortium name="EnsemblPlants"/>
        </authorList>
    </citation>
    <scope>IDENTIFICATION</scope>
    <source>
        <strain evidence="21">Williams 82</strain>
    </source>
</reference>
<dbReference type="Pfam" id="PF01657">
    <property type="entry name" value="Stress-antifung"/>
    <property type="match status" value="2"/>
</dbReference>
<dbReference type="GO" id="GO:0005886">
    <property type="term" value="C:plasma membrane"/>
    <property type="evidence" value="ECO:0000318"/>
    <property type="project" value="GO_Central"/>
</dbReference>
<protein>
    <recommendedName>
        <fullName evidence="23">Cysteine-rich receptor-like protein kinase 29</fullName>
    </recommendedName>
</protein>
<keyword evidence="5 17" id="KW-0732">Signal</keyword>
<keyword evidence="13" id="KW-0325">Glycoprotein</keyword>
<keyword evidence="2" id="KW-0723">Serine/threonine-protein kinase</keyword>
<dbReference type="Gene3D" id="1.10.510.10">
    <property type="entry name" value="Transferase(Phosphotransferase) domain 1"/>
    <property type="match status" value="1"/>
</dbReference>
<dbReference type="InterPro" id="IPR038408">
    <property type="entry name" value="GNK2_sf"/>
</dbReference>
<evidence type="ECO:0000256" key="5">
    <source>
        <dbReference type="ARBA" id="ARBA00022729"/>
    </source>
</evidence>
<dbReference type="EMBL" id="CM000853">
    <property type="protein sequence ID" value="KRG91180.1"/>
    <property type="molecule type" value="Genomic_DNA"/>
</dbReference>
<keyword evidence="7 14" id="KW-0547">Nucleotide-binding</keyword>
<dbReference type="CDD" id="cd23509">
    <property type="entry name" value="Gnk2-like"/>
    <property type="match status" value="2"/>
</dbReference>
<dbReference type="PROSITE" id="PS50011">
    <property type="entry name" value="PROTEIN_KINASE_DOM"/>
    <property type="match status" value="1"/>
</dbReference>
<dbReference type="PROSITE" id="PS00107">
    <property type="entry name" value="PROTEIN_KINASE_ATP"/>
    <property type="match status" value="1"/>
</dbReference>
<name>A0A0R0EAZ4_SOYBN</name>
<dbReference type="EnsemblPlants" id="KRG91180">
    <property type="protein sequence ID" value="KRG91180"/>
    <property type="gene ID" value="GLYMA_20G138800"/>
</dbReference>
<evidence type="ECO:0000259" key="19">
    <source>
        <dbReference type="PROSITE" id="PS51473"/>
    </source>
</evidence>
<dbReference type="PaxDb" id="3847-GLYMA20G27580.1"/>
<feature type="domain" description="Protein kinase" evidence="18">
    <location>
        <begin position="367"/>
        <end position="673"/>
    </location>
</feature>
<dbReference type="GO" id="GO:0006955">
    <property type="term" value="P:immune response"/>
    <property type="evidence" value="ECO:0000318"/>
    <property type="project" value="GO_Central"/>
</dbReference>
<evidence type="ECO:0000256" key="4">
    <source>
        <dbReference type="ARBA" id="ARBA00022692"/>
    </source>
</evidence>
<dbReference type="PANTHER" id="PTHR27002">
    <property type="entry name" value="RECEPTOR-LIKE SERINE/THREONINE-PROTEIN KINASE SD1-8"/>
    <property type="match status" value="1"/>
</dbReference>
<evidence type="ECO:0000256" key="16">
    <source>
        <dbReference type="SAM" id="Phobius"/>
    </source>
</evidence>
<evidence type="ECO:0000256" key="1">
    <source>
        <dbReference type="ARBA" id="ARBA00004167"/>
    </source>
</evidence>
<dbReference type="InterPro" id="IPR017441">
    <property type="entry name" value="Protein_kinase_ATP_BS"/>
</dbReference>
<evidence type="ECO:0000256" key="9">
    <source>
        <dbReference type="ARBA" id="ARBA00022840"/>
    </source>
</evidence>
<feature type="signal peptide" evidence="17">
    <location>
        <begin position="1"/>
        <end position="34"/>
    </location>
</feature>
<proteinExistence type="predicted"/>